<name>A0A5J4QT96_9ZZZZ</name>
<sequence length="271" mass="31586">MKIIAVKLLNPTQGKVQNRKRFENIIKGLNFDMPYYFYKNYELTNNLELIKEKKDKLPFIDNYYNPIKKNDELSINVCAIVGKNGSGKSSLIELIIRIINNFASSIIGDLPVFNSAHPLHFVPDVFAEFYYEVDEIFYKIVQKGNGVYLYKSGKNDPLHHDIHNGYGWANYRSTSILKETELTHLFYTVVINYSHYSYNLYDFKPEWSSIDLMDAKLNISEIEKEKRKKEGKPEILDVERSWLTGIFHKNDGYQTPIVLNPYNLSSTKKGE</sequence>
<dbReference type="Gene3D" id="3.40.50.300">
    <property type="entry name" value="P-loop containing nucleotide triphosphate hydrolases"/>
    <property type="match status" value="1"/>
</dbReference>
<protein>
    <submittedName>
        <fullName evidence="1">Uncharacterized protein</fullName>
    </submittedName>
</protein>
<dbReference type="SUPFAM" id="SSF52540">
    <property type="entry name" value="P-loop containing nucleoside triphosphate hydrolases"/>
    <property type="match status" value="1"/>
</dbReference>
<comment type="caution">
    <text evidence="1">The sequence shown here is derived from an EMBL/GenBank/DDBJ whole genome shotgun (WGS) entry which is preliminary data.</text>
</comment>
<dbReference type="EMBL" id="SNRY01002447">
    <property type="protein sequence ID" value="KAA6325036.1"/>
    <property type="molecule type" value="Genomic_DNA"/>
</dbReference>
<evidence type="ECO:0000313" key="1">
    <source>
        <dbReference type="EMBL" id="KAA6325036.1"/>
    </source>
</evidence>
<proteinExistence type="predicted"/>
<dbReference type="InterPro" id="IPR027417">
    <property type="entry name" value="P-loop_NTPase"/>
</dbReference>
<accession>A0A5J4QT96</accession>
<organism evidence="1">
    <name type="scientific">termite gut metagenome</name>
    <dbReference type="NCBI Taxonomy" id="433724"/>
    <lineage>
        <taxon>unclassified sequences</taxon>
        <taxon>metagenomes</taxon>
        <taxon>organismal metagenomes</taxon>
    </lineage>
</organism>
<reference evidence="1" key="1">
    <citation type="submission" date="2019-03" db="EMBL/GenBank/DDBJ databases">
        <title>Single cell metagenomics reveals metabolic interactions within the superorganism composed of flagellate Streblomastix strix and complex community of Bacteroidetes bacteria on its surface.</title>
        <authorList>
            <person name="Treitli S.C."/>
            <person name="Kolisko M."/>
            <person name="Husnik F."/>
            <person name="Keeling P."/>
            <person name="Hampl V."/>
        </authorList>
    </citation>
    <scope>NUCLEOTIDE SEQUENCE</scope>
    <source>
        <strain evidence="1">STM</strain>
    </source>
</reference>
<gene>
    <name evidence="1" type="ORF">EZS27_025701</name>
</gene>
<dbReference type="AlphaFoldDB" id="A0A5J4QT96"/>